<gene>
    <name evidence="15" type="primary">PAQR7</name>
</gene>
<feature type="transmembrane region" description="Helical" evidence="14">
    <location>
        <begin position="250"/>
        <end position="269"/>
    </location>
</feature>
<feature type="binding site" evidence="13">
    <location>
        <position position="130"/>
    </location>
    <ligand>
        <name>Zn(2+)</name>
        <dbReference type="ChEBI" id="CHEBI:29105"/>
    </ligand>
</feature>
<keyword evidence="7" id="KW-0221">Differentiation</keyword>
<keyword evidence="13" id="KW-0862">Zinc</keyword>
<dbReference type="PANTHER" id="PTHR20855">
    <property type="entry name" value="ADIPOR/PROGESTIN RECEPTOR-RELATED"/>
    <property type="match status" value="1"/>
</dbReference>
<dbReference type="GO" id="GO:0003707">
    <property type="term" value="F:nuclear steroid receptor activity"/>
    <property type="evidence" value="ECO:0000318"/>
    <property type="project" value="GO_Central"/>
</dbReference>
<keyword evidence="4" id="KW-1003">Cell membrane</keyword>
<evidence type="ECO:0000256" key="10">
    <source>
        <dbReference type="ARBA" id="ARBA00023121"/>
    </source>
</evidence>
<dbReference type="Bgee" id="ENSOANG00000048248">
    <property type="expression patterns" value="Expressed in liver and 6 other cell types or tissues"/>
</dbReference>
<name>A0A6I8NBG8_ORNAN</name>
<dbReference type="CTD" id="164091"/>
<dbReference type="AlphaFoldDB" id="A0A6I8NBG8"/>
<keyword evidence="13" id="KW-0479">Metal-binding</keyword>
<accession>A0A6I8NBG8</accession>
<evidence type="ECO:0000313" key="15">
    <source>
        <dbReference type="Ensembl" id="ENSOANP00000038140.1"/>
    </source>
</evidence>
<evidence type="ECO:0000256" key="7">
    <source>
        <dbReference type="ARBA" id="ARBA00022782"/>
    </source>
</evidence>
<reference evidence="15" key="2">
    <citation type="submission" date="2025-09" db="UniProtKB">
        <authorList>
            <consortium name="Ensembl"/>
        </authorList>
    </citation>
    <scope>IDENTIFICATION</scope>
    <source>
        <strain evidence="15">Glennie</strain>
    </source>
</reference>
<dbReference type="GeneID" id="100090077"/>
<dbReference type="Pfam" id="PF03006">
    <property type="entry name" value="HlyIII"/>
    <property type="match status" value="1"/>
</dbReference>
<proteinExistence type="inferred from homology"/>
<sequence length="351" mass="39345">MATAAVQKMSRFFPSPRQVWKLPGLLAALAAPEPGSTVGRAEVPRLFWKPHIYSGYRPLHRAWHFYFLSLFQTHNEAVNVWTHLAAALALLLRLARFAGTVDFVGDPHARPLFLIVLASITYLLLSAAAHLLQAKSEFWHYSFFFLDYVGVAVYQFGSALAHFYYTIEPAWHARVAAVFLPAAAFLAWLSCAGSCYAKYRQLPGLLGHVCQEMPSGLAYALDISPVVHRIYVAQELGREDPAILYHKCQVLFFLLAAAFFSACSPESWFPGKCHLFGQGHQLFHAFLVLCTLAQLEAVALDYGGRRAVYEGLHRHPPHDFSALFLLTVACSVLTALYMSSRVRRELSRKED</sequence>
<feature type="transmembrane region" description="Helical" evidence="14">
    <location>
        <begin position="320"/>
        <end position="339"/>
    </location>
</feature>
<dbReference type="InterPro" id="IPR004254">
    <property type="entry name" value="AdipoR/HlyIII-related"/>
</dbReference>
<comment type="similarity">
    <text evidence="2">Belongs to the ADIPOR family.</text>
</comment>
<evidence type="ECO:0000256" key="8">
    <source>
        <dbReference type="ARBA" id="ARBA00022943"/>
    </source>
</evidence>
<evidence type="ECO:0000256" key="11">
    <source>
        <dbReference type="ARBA" id="ARBA00023136"/>
    </source>
</evidence>
<dbReference type="GO" id="GO:0005886">
    <property type="term" value="C:plasma membrane"/>
    <property type="evidence" value="ECO:0000318"/>
    <property type="project" value="GO_Central"/>
</dbReference>
<feature type="transmembrane region" description="Helical" evidence="14">
    <location>
        <begin position="111"/>
        <end position="132"/>
    </location>
</feature>
<keyword evidence="12" id="KW-0675">Receptor</keyword>
<dbReference type="GO" id="GO:0046872">
    <property type="term" value="F:metal ion binding"/>
    <property type="evidence" value="ECO:0007669"/>
    <property type="project" value="UniProtKB-KW"/>
</dbReference>
<evidence type="ECO:0000256" key="5">
    <source>
        <dbReference type="ARBA" id="ARBA00022665"/>
    </source>
</evidence>
<evidence type="ECO:0000256" key="2">
    <source>
        <dbReference type="ARBA" id="ARBA00007018"/>
    </source>
</evidence>
<comment type="subcellular location">
    <subcellularLocation>
        <location evidence="1">Cell membrane</location>
        <topology evidence="1">Multi-pass membrane protein</topology>
    </subcellularLocation>
</comment>
<dbReference type="OrthoDB" id="535992at2759"/>
<dbReference type="GeneTree" id="ENSGT00940000161438"/>
<dbReference type="PANTHER" id="PTHR20855:SF41">
    <property type="entry name" value="MEMBRANE PROGESTIN RECEPTOR ALPHA"/>
    <property type="match status" value="1"/>
</dbReference>
<dbReference type="GO" id="GO:0005496">
    <property type="term" value="F:steroid binding"/>
    <property type="evidence" value="ECO:0000318"/>
    <property type="project" value="GO_Central"/>
</dbReference>
<keyword evidence="8" id="KW-0896">Oogenesis</keyword>
<dbReference type="RefSeq" id="XP_028937044.1">
    <property type="nucleotide sequence ID" value="XM_029081211.1"/>
</dbReference>
<feature type="binding site" evidence="13">
    <location>
        <position position="280"/>
    </location>
    <ligand>
        <name>Zn(2+)</name>
        <dbReference type="ChEBI" id="CHEBI:29105"/>
    </ligand>
</feature>
<dbReference type="Ensembl" id="ENSOANT00000067533.1">
    <property type="protein sequence ID" value="ENSOANP00000038140.1"/>
    <property type="gene ID" value="ENSOANG00000048248.1"/>
</dbReference>
<keyword evidence="5" id="KW-0754">Steroid-binding</keyword>
<feature type="transmembrane region" description="Helical" evidence="14">
    <location>
        <begin position="177"/>
        <end position="199"/>
    </location>
</feature>
<keyword evidence="11 14" id="KW-0472">Membrane</keyword>
<dbReference type="InParanoid" id="A0A6I8NBG8"/>
<dbReference type="FunCoup" id="A0A6I8NBG8">
    <property type="interactions" value="261"/>
</dbReference>
<evidence type="ECO:0000256" key="9">
    <source>
        <dbReference type="ARBA" id="ARBA00022989"/>
    </source>
</evidence>
<organism evidence="15 16">
    <name type="scientific">Ornithorhynchus anatinus</name>
    <name type="common">Duckbill platypus</name>
    <dbReference type="NCBI Taxonomy" id="9258"/>
    <lineage>
        <taxon>Eukaryota</taxon>
        <taxon>Metazoa</taxon>
        <taxon>Chordata</taxon>
        <taxon>Craniata</taxon>
        <taxon>Vertebrata</taxon>
        <taxon>Euteleostomi</taxon>
        <taxon>Mammalia</taxon>
        <taxon>Monotremata</taxon>
        <taxon>Ornithorhynchidae</taxon>
        <taxon>Ornithorhynchus</taxon>
    </lineage>
</organism>
<dbReference type="GO" id="GO:0048477">
    <property type="term" value="P:oogenesis"/>
    <property type="evidence" value="ECO:0007669"/>
    <property type="project" value="UniProtKB-KW"/>
</dbReference>
<dbReference type="Proteomes" id="UP000002279">
    <property type="component" value="Unplaced"/>
</dbReference>
<dbReference type="GO" id="GO:0048545">
    <property type="term" value="P:response to steroid hormone"/>
    <property type="evidence" value="ECO:0000318"/>
    <property type="project" value="GO_Central"/>
</dbReference>
<reference evidence="15" key="1">
    <citation type="submission" date="2025-08" db="UniProtKB">
        <authorList>
            <consortium name="Ensembl"/>
        </authorList>
    </citation>
    <scope>IDENTIFICATION</scope>
    <source>
        <strain evidence="15">Glennie</strain>
    </source>
</reference>
<evidence type="ECO:0000256" key="12">
    <source>
        <dbReference type="ARBA" id="ARBA00023170"/>
    </source>
</evidence>
<dbReference type="OMA" id="FIFTTCC"/>
<feature type="transmembrane region" description="Helical" evidence="14">
    <location>
        <begin position="80"/>
        <end position="99"/>
    </location>
</feature>
<keyword evidence="3" id="KW-0217">Developmental protein</keyword>
<keyword evidence="9 14" id="KW-1133">Transmembrane helix</keyword>
<keyword evidence="16" id="KW-1185">Reference proteome</keyword>
<dbReference type="KEGG" id="oaa:100090077"/>
<protein>
    <submittedName>
        <fullName evidence="15">Progestin and adipoQ receptor family member 7</fullName>
    </submittedName>
</protein>
<feature type="transmembrane region" description="Helical" evidence="14">
    <location>
        <begin position="138"/>
        <end position="165"/>
    </location>
</feature>
<evidence type="ECO:0000256" key="13">
    <source>
        <dbReference type="PIRSR" id="PIRSR604254-1"/>
    </source>
</evidence>
<keyword evidence="6 14" id="KW-0812">Transmembrane</keyword>
<keyword evidence="10" id="KW-0446">Lipid-binding</keyword>
<feature type="binding site" evidence="13">
    <location>
        <position position="284"/>
    </location>
    <ligand>
        <name>Zn(2+)</name>
        <dbReference type="ChEBI" id="CHEBI:29105"/>
    </ligand>
</feature>
<dbReference type="RefSeq" id="XP_028937045.1">
    <property type="nucleotide sequence ID" value="XM_029081212.1"/>
</dbReference>
<evidence type="ECO:0000256" key="1">
    <source>
        <dbReference type="ARBA" id="ARBA00004651"/>
    </source>
</evidence>
<evidence type="ECO:0000256" key="14">
    <source>
        <dbReference type="SAM" id="Phobius"/>
    </source>
</evidence>
<evidence type="ECO:0000256" key="4">
    <source>
        <dbReference type="ARBA" id="ARBA00022475"/>
    </source>
</evidence>
<evidence type="ECO:0000256" key="3">
    <source>
        <dbReference type="ARBA" id="ARBA00022473"/>
    </source>
</evidence>
<evidence type="ECO:0000313" key="16">
    <source>
        <dbReference type="Proteomes" id="UP000002279"/>
    </source>
</evidence>
<evidence type="ECO:0000256" key="6">
    <source>
        <dbReference type="ARBA" id="ARBA00022692"/>
    </source>
</evidence>